<feature type="transmembrane region" description="Helical" evidence="1">
    <location>
        <begin position="169"/>
        <end position="188"/>
    </location>
</feature>
<dbReference type="EMBL" id="VUMN01000004">
    <property type="protein sequence ID" value="MSS57830.1"/>
    <property type="molecule type" value="Genomic_DNA"/>
</dbReference>
<keyword evidence="1" id="KW-1133">Transmembrane helix</keyword>
<dbReference type="AlphaFoldDB" id="A0A7X2TF59"/>
<proteinExistence type="predicted"/>
<evidence type="ECO:0000256" key="1">
    <source>
        <dbReference type="SAM" id="Phobius"/>
    </source>
</evidence>
<evidence type="ECO:0000313" key="2">
    <source>
        <dbReference type="EMBL" id="MSS57830.1"/>
    </source>
</evidence>
<protein>
    <submittedName>
        <fullName evidence="2">Uncharacterized protein</fullName>
    </submittedName>
</protein>
<gene>
    <name evidence="2" type="ORF">FYJ51_02800</name>
</gene>
<dbReference type="RefSeq" id="WP_154502965.1">
    <property type="nucleotide sequence ID" value="NZ_VUMN01000004.1"/>
</dbReference>
<feature type="transmembrane region" description="Helical" evidence="1">
    <location>
        <begin position="140"/>
        <end position="163"/>
    </location>
</feature>
<comment type="caution">
    <text evidence="2">The sequence shown here is derived from an EMBL/GenBank/DDBJ whole genome shotgun (WGS) entry which is preliminary data.</text>
</comment>
<accession>A0A7X2TF59</accession>
<reference evidence="2 3" key="1">
    <citation type="submission" date="2019-08" db="EMBL/GenBank/DDBJ databases">
        <title>In-depth cultivation of the pig gut microbiome towards novel bacterial diversity and tailored functional studies.</title>
        <authorList>
            <person name="Wylensek D."/>
            <person name="Hitch T.C.A."/>
            <person name="Clavel T."/>
        </authorList>
    </citation>
    <scope>NUCLEOTIDE SEQUENCE [LARGE SCALE GENOMIC DNA]</scope>
    <source>
        <strain evidence="2 3">Oil+RF-744-GAM-WT-6</strain>
    </source>
</reference>
<keyword evidence="1" id="KW-0472">Membrane</keyword>
<dbReference type="Proteomes" id="UP000461880">
    <property type="component" value="Unassembled WGS sequence"/>
</dbReference>
<name>A0A7X2TF59_9FIRM</name>
<evidence type="ECO:0000313" key="3">
    <source>
        <dbReference type="Proteomes" id="UP000461880"/>
    </source>
</evidence>
<sequence length="194" mass="22050">MGKKDKGLNSLSSLKKELYMTDKRSETSFLFAGNIYRDHLNRLILYRRKTKQAYLIQKNDEAKLSFYQYRILLVAALFVVLTVFGISVLYAGICSIAVLVLLQFMYMNFLKTLTPVKKFTPKDQESILNRMAKGFTKKKLMLRGLIFFAVGILVVLNGIYSHFSTDVMIVNYVILACCTVFGILNLTASSHADS</sequence>
<organism evidence="2 3">
    <name type="scientific">Stecheria intestinalis</name>
    <dbReference type="NCBI Taxonomy" id="2606630"/>
    <lineage>
        <taxon>Bacteria</taxon>
        <taxon>Bacillati</taxon>
        <taxon>Bacillota</taxon>
        <taxon>Erysipelotrichia</taxon>
        <taxon>Erysipelotrichales</taxon>
        <taxon>Erysipelotrichaceae</taxon>
        <taxon>Stecheria</taxon>
    </lineage>
</organism>
<keyword evidence="3" id="KW-1185">Reference proteome</keyword>
<feature type="transmembrane region" description="Helical" evidence="1">
    <location>
        <begin position="71"/>
        <end position="102"/>
    </location>
</feature>
<keyword evidence="1" id="KW-0812">Transmembrane</keyword>